<organism evidence="2 3">
    <name type="scientific">Parnassius mnemosyne</name>
    <name type="common">clouded apollo</name>
    <dbReference type="NCBI Taxonomy" id="213953"/>
    <lineage>
        <taxon>Eukaryota</taxon>
        <taxon>Metazoa</taxon>
        <taxon>Ecdysozoa</taxon>
        <taxon>Arthropoda</taxon>
        <taxon>Hexapoda</taxon>
        <taxon>Insecta</taxon>
        <taxon>Pterygota</taxon>
        <taxon>Neoptera</taxon>
        <taxon>Endopterygota</taxon>
        <taxon>Lepidoptera</taxon>
        <taxon>Glossata</taxon>
        <taxon>Ditrysia</taxon>
        <taxon>Papilionoidea</taxon>
        <taxon>Papilionidae</taxon>
        <taxon>Parnassiinae</taxon>
        <taxon>Parnassini</taxon>
        <taxon>Parnassius</taxon>
        <taxon>Driopa</taxon>
    </lineage>
</organism>
<dbReference type="InterPro" id="IPR000477">
    <property type="entry name" value="RT_dom"/>
</dbReference>
<dbReference type="PANTHER" id="PTHR21301:SF11">
    <property type="entry name" value="GIY-YIG DOMAIN-CONTAINING PROTEIN"/>
    <property type="match status" value="1"/>
</dbReference>
<evidence type="ECO:0000313" key="2">
    <source>
        <dbReference type="EMBL" id="CAK1585406.1"/>
    </source>
</evidence>
<gene>
    <name evidence="2" type="ORF">PARMNEM_LOCUS6495</name>
</gene>
<dbReference type="AlphaFoldDB" id="A0AAV1KUE8"/>
<proteinExistence type="predicted"/>
<evidence type="ECO:0000259" key="1">
    <source>
        <dbReference type="PROSITE" id="PS50878"/>
    </source>
</evidence>
<keyword evidence="3" id="KW-1185">Reference proteome</keyword>
<dbReference type="PANTHER" id="PTHR21301">
    <property type="entry name" value="REVERSE TRANSCRIPTASE"/>
    <property type="match status" value="1"/>
</dbReference>
<sequence length="165" mass="18857">MASFDVQSLFTCLPVEDCISIVTRRLKENNVPVEYAVLLRHCLISGYPLWKEEFYKQVDGAAMGSPVSPIVADIFMDDFEEKALLTSPVNPRFYKRYVDDTFTILPLDKITAFLDHLNSINSKIQSTVELEANNSLAFLDVLVIWNPDNTLSHTVYRKRPIQIDI</sequence>
<evidence type="ECO:0000313" key="3">
    <source>
        <dbReference type="Proteomes" id="UP001314205"/>
    </source>
</evidence>
<feature type="domain" description="Reverse transcriptase" evidence="1">
    <location>
        <begin position="1"/>
        <end position="155"/>
    </location>
</feature>
<dbReference type="PROSITE" id="PS50878">
    <property type="entry name" value="RT_POL"/>
    <property type="match status" value="1"/>
</dbReference>
<accession>A0AAV1KUE8</accession>
<comment type="caution">
    <text evidence="2">The sequence shown here is derived from an EMBL/GenBank/DDBJ whole genome shotgun (WGS) entry which is preliminary data.</text>
</comment>
<dbReference type="EMBL" id="CAVLGL010000079">
    <property type="protein sequence ID" value="CAK1585406.1"/>
    <property type="molecule type" value="Genomic_DNA"/>
</dbReference>
<reference evidence="2 3" key="1">
    <citation type="submission" date="2023-11" db="EMBL/GenBank/DDBJ databases">
        <authorList>
            <person name="Hedman E."/>
            <person name="Englund M."/>
            <person name="Stromberg M."/>
            <person name="Nyberg Akerstrom W."/>
            <person name="Nylinder S."/>
            <person name="Jareborg N."/>
            <person name="Kallberg Y."/>
            <person name="Kronander E."/>
        </authorList>
    </citation>
    <scope>NUCLEOTIDE SEQUENCE [LARGE SCALE GENOMIC DNA]</scope>
</reference>
<name>A0AAV1KUE8_9NEOP</name>
<dbReference type="Proteomes" id="UP001314205">
    <property type="component" value="Unassembled WGS sequence"/>
</dbReference>
<dbReference type="CDD" id="cd00304">
    <property type="entry name" value="RT_like"/>
    <property type="match status" value="1"/>
</dbReference>
<protein>
    <recommendedName>
        <fullName evidence="1">Reverse transcriptase domain-containing protein</fullName>
    </recommendedName>
</protein>